<evidence type="ECO:0000313" key="1">
    <source>
        <dbReference type="EMBL" id="PIP61972.1"/>
    </source>
</evidence>
<dbReference type="EMBL" id="PCTA01000009">
    <property type="protein sequence ID" value="PIP61972.1"/>
    <property type="molecule type" value="Genomic_DNA"/>
</dbReference>
<proteinExistence type="predicted"/>
<sequence length="179" mass="20839">MSNFPFVDDRILQNNLDLAFVHVVDLLALSESQSYENKKTLVSSLRKTIIIHTASIIEALLLWKFRNVCNGKSVVLIDEWKYLNIRVIYPISDSEEVISGFRKKEERNLSKLDFVRVTDLCFKYKIVKSAKLKIEIDNVRELRNRLHLGGLAEMEREYSKNDLEFCFSVAKKVKKLVAK</sequence>
<name>A0A2H0BWB6_9BACT</name>
<evidence type="ECO:0000313" key="2">
    <source>
        <dbReference type="Proteomes" id="UP000231246"/>
    </source>
</evidence>
<organism evidence="1 2">
    <name type="scientific">Candidatus Roizmanbacteria bacterium CG22_combo_CG10-13_8_21_14_all_38_20</name>
    <dbReference type="NCBI Taxonomy" id="1974862"/>
    <lineage>
        <taxon>Bacteria</taxon>
        <taxon>Candidatus Roizmaniibacteriota</taxon>
    </lineage>
</organism>
<comment type="caution">
    <text evidence="1">The sequence shown here is derived from an EMBL/GenBank/DDBJ whole genome shotgun (WGS) entry which is preliminary data.</text>
</comment>
<dbReference type="AlphaFoldDB" id="A0A2H0BWB6"/>
<dbReference type="Proteomes" id="UP000231246">
    <property type="component" value="Unassembled WGS sequence"/>
</dbReference>
<accession>A0A2H0BWB6</accession>
<protein>
    <submittedName>
        <fullName evidence="1">Uncharacterized protein</fullName>
    </submittedName>
</protein>
<reference evidence="1 2" key="1">
    <citation type="submission" date="2017-09" db="EMBL/GenBank/DDBJ databases">
        <title>Depth-based differentiation of microbial function through sediment-hosted aquifers and enrichment of novel symbionts in the deep terrestrial subsurface.</title>
        <authorList>
            <person name="Probst A.J."/>
            <person name="Ladd B."/>
            <person name="Jarett J.K."/>
            <person name="Geller-Mcgrath D.E."/>
            <person name="Sieber C.M."/>
            <person name="Emerson J.B."/>
            <person name="Anantharaman K."/>
            <person name="Thomas B.C."/>
            <person name="Malmstrom R."/>
            <person name="Stieglmeier M."/>
            <person name="Klingl A."/>
            <person name="Woyke T."/>
            <person name="Ryan C.M."/>
            <person name="Banfield J.F."/>
        </authorList>
    </citation>
    <scope>NUCLEOTIDE SEQUENCE [LARGE SCALE GENOMIC DNA]</scope>
    <source>
        <strain evidence="1">CG22_combo_CG10-13_8_21_14_all_38_20</strain>
    </source>
</reference>
<gene>
    <name evidence="1" type="ORF">COW99_01065</name>
</gene>